<organism evidence="1 2">
    <name type="scientific">Racocetra persica</name>
    <dbReference type="NCBI Taxonomy" id="160502"/>
    <lineage>
        <taxon>Eukaryota</taxon>
        <taxon>Fungi</taxon>
        <taxon>Fungi incertae sedis</taxon>
        <taxon>Mucoromycota</taxon>
        <taxon>Glomeromycotina</taxon>
        <taxon>Glomeromycetes</taxon>
        <taxon>Diversisporales</taxon>
        <taxon>Gigasporaceae</taxon>
        <taxon>Racocetra</taxon>
    </lineage>
</organism>
<protein>
    <submittedName>
        <fullName evidence="1">33398_t:CDS:1</fullName>
    </submittedName>
</protein>
<sequence>MKAIKMRKHPDILDVFPSQKKRKSSDNLNSYLQYLIQSHNLIRMILSCTLPLSIVNNNEFRQFCSSLDSRFILLNSETIRNTIINAYDRTNKLIQNKIIETAEFVALTLDIWSHSYFEITCHWITYDFKLIEVVLEVMNFSGSELFEKHQLTKFRLAHKNIVSITVNNEDNGNVKTALSQMQFEIIPCLANILRISVDS</sequence>
<name>A0ACA9S6E8_9GLOM</name>
<feature type="non-terminal residue" evidence="1">
    <location>
        <position position="199"/>
    </location>
</feature>
<gene>
    <name evidence="1" type="ORF">RPERSI_LOCUS27127</name>
</gene>
<evidence type="ECO:0000313" key="1">
    <source>
        <dbReference type="EMBL" id="CAG8828001.1"/>
    </source>
</evidence>
<reference evidence="1" key="1">
    <citation type="submission" date="2021-06" db="EMBL/GenBank/DDBJ databases">
        <authorList>
            <person name="Kallberg Y."/>
            <person name="Tangrot J."/>
            <person name="Rosling A."/>
        </authorList>
    </citation>
    <scope>NUCLEOTIDE SEQUENCE</scope>
    <source>
        <strain evidence="1">MA461A</strain>
    </source>
</reference>
<keyword evidence="2" id="KW-1185">Reference proteome</keyword>
<proteinExistence type="predicted"/>
<accession>A0ACA9S6E8</accession>
<comment type="caution">
    <text evidence="1">The sequence shown here is derived from an EMBL/GenBank/DDBJ whole genome shotgun (WGS) entry which is preliminary data.</text>
</comment>
<dbReference type="Proteomes" id="UP000789920">
    <property type="component" value="Unassembled WGS sequence"/>
</dbReference>
<evidence type="ECO:0000313" key="2">
    <source>
        <dbReference type="Proteomes" id="UP000789920"/>
    </source>
</evidence>
<dbReference type="EMBL" id="CAJVQC010094754">
    <property type="protein sequence ID" value="CAG8828001.1"/>
    <property type="molecule type" value="Genomic_DNA"/>
</dbReference>